<proteinExistence type="predicted"/>
<dbReference type="AlphaFoldDB" id="J9E4S1"/>
<feature type="non-terminal residue" evidence="1">
    <location>
        <position position="1"/>
    </location>
</feature>
<sequence>SRQKLMSKDDILSAKDDILRAKMTFYSVMECGILNHMAKEIIITADYSITSSLGSILPEIRDFNGALPMASTNNFS</sequence>
<evidence type="ECO:0000313" key="2">
    <source>
        <dbReference type="Proteomes" id="UP000004810"/>
    </source>
</evidence>
<reference evidence="2" key="1">
    <citation type="submission" date="2012-08" db="EMBL/GenBank/DDBJ databases">
        <title>The Genome Sequence of Wuchereria bancrofti.</title>
        <authorList>
            <person name="Nutman T.B."/>
            <person name="Fink D.L."/>
            <person name="Russ C."/>
            <person name="Young S."/>
            <person name="Zeng Q."/>
            <person name="Koehrsen M."/>
            <person name="Alvarado L."/>
            <person name="Berlin A."/>
            <person name="Chapman S.B."/>
            <person name="Chen Z."/>
            <person name="Freedman E."/>
            <person name="Gellesch M."/>
            <person name="Goldberg J."/>
            <person name="Griggs A."/>
            <person name="Gujja S."/>
            <person name="Heilman E.R."/>
            <person name="Heiman D."/>
            <person name="Hepburn T."/>
            <person name="Howarth C."/>
            <person name="Jen D."/>
            <person name="Larson L."/>
            <person name="Lewis B."/>
            <person name="Mehta T."/>
            <person name="Park D."/>
            <person name="Pearson M."/>
            <person name="Roberts A."/>
            <person name="Saif S."/>
            <person name="Shea T."/>
            <person name="Shenoy N."/>
            <person name="Sisk P."/>
            <person name="Stolte C."/>
            <person name="Sykes S."/>
            <person name="Walk T."/>
            <person name="White J."/>
            <person name="Yandava C."/>
            <person name="Haas B."/>
            <person name="Henn M.R."/>
            <person name="Nusbaum C."/>
            <person name="Birren B."/>
        </authorList>
    </citation>
    <scope>NUCLEOTIDE SEQUENCE [LARGE SCALE GENOMIC DNA]</scope>
    <source>
        <strain evidence="2">NA</strain>
    </source>
</reference>
<protein>
    <submittedName>
        <fullName evidence="1">Uncharacterized protein</fullName>
    </submittedName>
</protein>
<dbReference type="Proteomes" id="UP000004810">
    <property type="component" value="Unassembled WGS sequence"/>
</dbReference>
<organism evidence="1 2">
    <name type="scientific">Wuchereria bancrofti</name>
    <dbReference type="NCBI Taxonomy" id="6293"/>
    <lineage>
        <taxon>Eukaryota</taxon>
        <taxon>Metazoa</taxon>
        <taxon>Ecdysozoa</taxon>
        <taxon>Nematoda</taxon>
        <taxon>Chromadorea</taxon>
        <taxon>Rhabditida</taxon>
        <taxon>Spirurina</taxon>
        <taxon>Spiruromorpha</taxon>
        <taxon>Filarioidea</taxon>
        <taxon>Onchocercidae</taxon>
        <taxon>Wuchereria</taxon>
    </lineage>
</organism>
<name>J9E4S1_WUCBA</name>
<evidence type="ECO:0000313" key="1">
    <source>
        <dbReference type="EMBL" id="EJW71972.1"/>
    </source>
</evidence>
<gene>
    <name evidence="1" type="ORF">WUBG_17121</name>
</gene>
<dbReference type="EMBL" id="ADBV01017268">
    <property type="protein sequence ID" value="EJW71972.1"/>
    <property type="molecule type" value="Genomic_DNA"/>
</dbReference>
<accession>J9E4S1</accession>
<comment type="caution">
    <text evidence="1">The sequence shown here is derived from an EMBL/GenBank/DDBJ whole genome shotgun (WGS) entry which is preliminary data.</text>
</comment>